<gene>
    <name evidence="1" type="ORF">B0J13DRAFT_51337</name>
</gene>
<dbReference type="OrthoDB" id="1919336at2759"/>
<evidence type="ECO:0000313" key="2">
    <source>
        <dbReference type="Proteomes" id="UP000717696"/>
    </source>
</evidence>
<protein>
    <submittedName>
        <fullName evidence="1">Uncharacterized protein</fullName>
    </submittedName>
</protein>
<dbReference type="AlphaFoldDB" id="A0A9P9ES53"/>
<reference evidence="1" key="1">
    <citation type="journal article" date="2021" name="Nat. Commun.">
        <title>Genetic determinants of endophytism in the Arabidopsis root mycobiome.</title>
        <authorList>
            <person name="Mesny F."/>
            <person name="Miyauchi S."/>
            <person name="Thiergart T."/>
            <person name="Pickel B."/>
            <person name="Atanasova L."/>
            <person name="Karlsson M."/>
            <person name="Huettel B."/>
            <person name="Barry K.W."/>
            <person name="Haridas S."/>
            <person name="Chen C."/>
            <person name="Bauer D."/>
            <person name="Andreopoulos W."/>
            <person name="Pangilinan J."/>
            <person name="LaButti K."/>
            <person name="Riley R."/>
            <person name="Lipzen A."/>
            <person name="Clum A."/>
            <person name="Drula E."/>
            <person name="Henrissat B."/>
            <person name="Kohler A."/>
            <person name="Grigoriev I.V."/>
            <person name="Martin F.M."/>
            <person name="Hacquard S."/>
        </authorList>
    </citation>
    <scope>NUCLEOTIDE SEQUENCE</scope>
    <source>
        <strain evidence="1">MPI-CAGE-AT-0021</strain>
    </source>
</reference>
<evidence type="ECO:0000313" key="1">
    <source>
        <dbReference type="EMBL" id="KAH7142865.1"/>
    </source>
</evidence>
<dbReference type="Proteomes" id="UP000717696">
    <property type="component" value="Unassembled WGS sequence"/>
</dbReference>
<dbReference type="EMBL" id="JAGMUU010000011">
    <property type="protein sequence ID" value="KAH7142865.1"/>
    <property type="molecule type" value="Genomic_DNA"/>
</dbReference>
<name>A0A9P9ES53_9HYPO</name>
<sequence>MTPLLIVYELLQGHIGGVENILDCGLAVLRNSITLFHSTQAAKAEMDDIEHALPRLAIMGLFTYQLHSPWAFLHHLRVQSEFKFPKPGVDTVTKISHTGAGSAPWP</sequence>
<keyword evidence="2" id="KW-1185">Reference proteome</keyword>
<organism evidence="1 2">
    <name type="scientific">Dactylonectria estremocensis</name>
    <dbReference type="NCBI Taxonomy" id="1079267"/>
    <lineage>
        <taxon>Eukaryota</taxon>
        <taxon>Fungi</taxon>
        <taxon>Dikarya</taxon>
        <taxon>Ascomycota</taxon>
        <taxon>Pezizomycotina</taxon>
        <taxon>Sordariomycetes</taxon>
        <taxon>Hypocreomycetidae</taxon>
        <taxon>Hypocreales</taxon>
        <taxon>Nectriaceae</taxon>
        <taxon>Dactylonectria</taxon>
    </lineage>
</organism>
<accession>A0A9P9ES53</accession>
<comment type="caution">
    <text evidence="1">The sequence shown here is derived from an EMBL/GenBank/DDBJ whole genome shotgun (WGS) entry which is preliminary data.</text>
</comment>
<proteinExistence type="predicted"/>